<gene>
    <name evidence="1" type="ORF">NTEN_LOCUS10771</name>
    <name evidence="2" type="ORF">NTEN_LOCUS10777</name>
</gene>
<evidence type="ECO:0000313" key="2">
    <source>
        <dbReference type="EMBL" id="CAB0005300.1"/>
    </source>
</evidence>
<sequence length="143" mass="16445">MNWDEILVCDRIDGKVGILNRNLECLLDKHFPVRRVRKDRPPAPWITDEIRGMMALFNNPAEHRGWGQKIVIQSLLTTLGGEFCKFCTVFDRKDQPYDIGIVLQAQFLMEDINVLTPPHQDGIQGLYRSGGRRFRGVLMSFGD</sequence>
<evidence type="ECO:0000313" key="1">
    <source>
        <dbReference type="EMBL" id="CAB0005294.1"/>
    </source>
</evidence>
<dbReference type="Proteomes" id="UP000479000">
    <property type="component" value="Unassembled WGS sequence"/>
</dbReference>
<dbReference type="EMBL" id="CADCXU010016188">
    <property type="protein sequence ID" value="CAB0005294.1"/>
    <property type="molecule type" value="Genomic_DNA"/>
</dbReference>
<keyword evidence="3" id="KW-1185">Reference proteome</keyword>
<protein>
    <submittedName>
        <fullName evidence="2">Uncharacterized protein</fullName>
    </submittedName>
</protein>
<dbReference type="AlphaFoldDB" id="A0A6H5GQ57"/>
<organism evidence="2 3">
    <name type="scientific">Nesidiocoris tenuis</name>
    <dbReference type="NCBI Taxonomy" id="355587"/>
    <lineage>
        <taxon>Eukaryota</taxon>
        <taxon>Metazoa</taxon>
        <taxon>Ecdysozoa</taxon>
        <taxon>Arthropoda</taxon>
        <taxon>Hexapoda</taxon>
        <taxon>Insecta</taxon>
        <taxon>Pterygota</taxon>
        <taxon>Neoptera</taxon>
        <taxon>Paraneoptera</taxon>
        <taxon>Hemiptera</taxon>
        <taxon>Heteroptera</taxon>
        <taxon>Panheteroptera</taxon>
        <taxon>Cimicomorpha</taxon>
        <taxon>Miridae</taxon>
        <taxon>Dicyphina</taxon>
        <taxon>Nesidiocoris</taxon>
    </lineage>
</organism>
<name>A0A6H5GQ57_9HEMI</name>
<dbReference type="OrthoDB" id="6629592at2759"/>
<accession>A0A6H5GQ57</accession>
<dbReference type="EMBL" id="CADCXU010016192">
    <property type="protein sequence ID" value="CAB0005300.1"/>
    <property type="molecule type" value="Genomic_DNA"/>
</dbReference>
<evidence type="ECO:0000313" key="3">
    <source>
        <dbReference type="Proteomes" id="UP000479000"/>
    </source>
</evidence>
<reference evidence="2 3" key="1">
    <citation type="submission" date="2020-02" db="EMBL/GenBank/DDBJ databases">
        <authorList>
            <person name="Ferguson B K."/>
        </authorList>
    </citation>
    <scope>NUCLEOTIDE SEQUENCE [LARGE SCALE GENOMIC DNA]</scope>
</reference>
<proteinExistence type="predicted"/>